<evidence type="ECO:0000256" key="1">
    <source>
        <dbReference type="SAM" id="MobiDB-lite"/>
    </source>
</evidence>
<feature type="region of interest" description="Disordered" evidence="1">
    <location>
        <begin position="158"/>
        <end position="187"/>
    </location>
</feature>
<reference evidence="2" key="1">
    <citation type="journal article" date="2022" name="bioRxiv">
        <title>Sequencing and chromosome-scale assembly of the giantPleurodeles waltlgenome.</title>
        <authorList>
            <person name="Brown T."/>
            <person name="Elewa A."/>
            <person name="Iarovenko S."/>
            <person name="Subramanian E."/>
            <person name="Araus A.J."/>
            <person name="Petzold A."/>
            <person name="Susuki M."/>
            <person name="Suzuki K.-i.T."/>
            <person name="Hayashi T."/>
            <person name="Toyoda A."/>
            <person name="Oliveira C."/>
            <person name="Osipova E."/>
            <person name="Leigh N.D."/>
            <person name="Simon A."/>
            <person name="Yun M.H."/>
        </authorList>
    </citation>
    <scope>NUCLEOTIDE SEQUENCE</scope>
    <source>
        <strain evidence="2">20211129_DDA</strain>
        <tissue evidence="2">Liver</tissue>
    </source>
</reference>
<dbReference type="EMBL" id="JANPWB010000008">
    <property type="protein sequence ID" value="KAJ1164332.1"/>
    <property type="molecule type" value="Genomic_DNA"/>
</dbReference>
<accession>A0AAV7SJS0</accession>
<gene>
    <name evidence="2" type="ORF">NDU88_004772</name>
</gene>
<feature type="compositionally biased region" description="Gly residues" evidence="1">
    <location>
        <begin position="88"/>
        <end position="102"/>
    </location>
</feature>
<organism evidence="2 3">
    <name type="scientific">Pleurodeles waltl</name>
    <name type="common">Iberian ribbed newt</name>
    <dbReference type="NCBI Taxonomy" id="8319"/>
    <lineage>
        <taxon>Eukaryota</taxon>
        <taxon>Metazoa</taxon>
        <taxon>Chordata</taxon>
        <taxon>Craniata</taxon>
        <taxon>Vertebrata</taxon>
        <taxon>Euteleostomi</taxon>
        <taxon>Amphibia</taxon>
        <taxon>Batrachia</taxon>
        <taxon>Caudata</taxon>
        <taxon>Salamandroidea</taxon>
        <taxon>Salamandridae</taxon>
        <taxon>Pleurodelinae</taxon>
        <taxon>Pleurodeles</taxon>
    </lineage>
</organism>
<protein>
    <submittedName>
        <fullName evidence="2">Uncharacterized protein</fullName>
    </submittedName>
</protein>
<evidence type="ECO:0000313" key="3">
    <source>
        <dbReference type="Proteomes" id="UP001066276"/>
    </source>
</evidence>
<evidence type="ECO:0000313" key="2">
    <source>
        <dbReference type="EMBL" id="KAJ1164332.1"/>
    </source>
</evidence>
<proteinExistence type="predicted"/>
<dbReference type="Proteomes" id="UP001066276">
    <property type="component" value="Chromosome 4_2"/>
</dbReference>
<sequence length="187" mass="19878">MKGPPFLPFKYLGGAWPRWRRERTCLSELRRPGPRKQPCDPGERGPGGSGGSSRLRRAGGCTEELGDARCSERWRRSAARPGPVLGAGERGAPGAGPRGGPGLVAMRPRVQLRQEPQTWLGRHCAVSCGGSLTPSGAPATIRGWRARFAWASGQMKAPGEAADGPWYSRGTPALERGDLVGTTALGR</sequence>
<dbReference type="AlphaFoldDB" id="A0AAV7SJS0"/>
<comment type="caution">
    <text evidence="2">The sequence shown here is derived from an EMBL/GenBank/DDBJ whole genome shotgun (WGS) entry which is preliminary data.</text>
</comment>
<feature type="compositionally biased region" description="Basic and acidic residues" evidence="1">
    <location>
        <begin position="66"/>
        <end position="75"/>
    </location>
</feature>
<keyword evidence="3" id="KW-1185">Reference proteome</keyword>
<feature type="region of interest" description="Disordered" evidence="1">
    <location>
        <begin position="25"/>
        <end position="103"/>
    </location>
</feature>
<name>A0AAV7SJS0_PLEWA</name>
<feature type="compositionally biased region" description="Basic and acidic residues" evidence="1">
    <location>
        <begin position="25"/>
        <end position="43"/>
    </location>
</feature>